<protein>
    <submittedName>
        <fullName evidence="1">Uncharacterized protein</fullName>
    </submittedName>
</protein>
<keyword evidence="2" id="KW-1185">Reference proteome</keyword>
<accession>H5U1B1</accession>
<proteinExistence type="predicted"/>
<evidence type="ECO:0000313" key="2">
    <source>
        <dbReference type="Proteomes" id="UP000005845"/>
    </source>
</evidence>
<name>H5U1B1_9ACTN</name>
<dbReference type="AlphaFoldDB" id="H5U1B1"/>
<sequence length="491" mass="53217">MSTWDEVVSAALVGVRSRPITTHGVDPVIEAHLPDEVADPAVTTLQIAALSAVARCASGPPTIAAEPIPASPDDPRPRISDQIAGNLDRAMMLSPQLELWCFDLLARSHVRPPARMLPTLLARTARRVEIRAAVTTFVGPRGRWLAEQAPELKAVLDAPSTSGDIADTSAWTHGEPDERASYLRSLRERDPDAARELLESAWRTEDGPSRELLLPILGRTPSLSDEPLLERALDDRRSNVRTTAAGILDHIDGSAHQQRILDAASKLLLLNEERHLMRRRPVLQATLPTEPNAALARDGLTLTVPSNARRGVGAHVLAQLVSRIRPSLWEKRFAMSPAQIVAAIGSDQSPLVVGLSHAAVTFDDRRWATALMTHPDALPVVFVAADPLEVSRAFDDLPDDRRLAALRVLPTPWPENNAHASLRLLAATVSGTARSGPTAELFDLMSVGLPATDAWRDAVRAVGARVATAPAQFARLAESIRIRIVLTREFA</sequence>
<comment type="caution">
    <text evidence="1">The sequence shown here is derived from an EMBL/GenBank/DDBJ whole genome shotgun (WGS) entry which is preliminary data.</text>
</comment>
<gene>
    <name evidence="1" type="ORF">GOSPT_070_00070</name>
</gene>
<organism evidence="1 2">
    <name type="scientific">Gordonia sputi NBRC 100414</name>
    <dbReference type="NCBI Taxonomy" id="1089453"/>
    <lineage>
        <taxon>Bacteria</taxon>
        <taxon>Bacillati</taxon>
        <taxon>Actinomycetota</taxon>
        <taxon>Actinomycetes</taxon>
        <taxon>Mycobacteriales</taxon>
        <taxon>Gordoniaceae</taxon>
        <taxon>Gordonia</taxon>
    </lineage>
</organism>
<dbReference type="Proteomes" id="UP000005845">
    <property type="component" value="Unassembled WGS sequence"/>
</dbReference>
<dbReference type="RefSeq" id="WP_005206383.1">
    <property type="nucleotide sequence ID" value="NZ_BAFC01000070.1"/>
</dbReference>
<dbReference type="EMBL" id="BAFC01000070">
    <property type="protein sequence ID" value="GAB39519.1"/>
    <property type="molecule type" value="Genomic_DNA"/>
</dbReference>
<reference evidence="1 2" key="1">
    <citation type="submission" date="2012-02" db="EMBL/GenBank/DDBJ databases">
        <title>Whole genome shotgun sequence of Gordonia sputi NBRC 100414.</title>
        <authorList>
            <person name="Yoshida I."/>
            <person name="Hosoyama A."/>
            <person name="Tsuchikane K."/>
            <person name="Katsumata H."/>
            <person name="Yamazaki S."/>
            <person name="Fujita N."/>
        </authorList>
    </citation>
    <scope>NUCLEOTIDE SEQUENCE [LARGE SCALE GENOMIC DNA]</scope>
    <source>
        <strain evidence="1 2">NBRC 100414</strain>
    </source>
</reference>
<dbReference type="eggNOG" id="COG5094">
    <property type="taxonomic scope" value="Bacteria"/>
</dbReference>
<dbReference type="InterPro" id="IPR043746">
    <property type="entry name" value="DUF5691"/>
</dbReference>
<dbReference type="Pfam" id="PF18944">
    <property type="entry name" value="DUF5691"/>
    <property type="match status" value="1"/>
</dbReference>
<evidence type="ECO:0000313" key="1">
    <source>
        <dbReference type="EMBL" id="GAB39519.1"/>
    </source>
</evidence>